<dbReference type="Pfam" id="PF07655">
    <property type="entry name" value="Secretin_N_2"/>
    <property type="match status" value="1"/>
</dbReference>
<dbReference type="InterPro" id="IPR013358">
    <property type="entry name" value="Pilus_biogenesis_MshL"/>
</dbReference>
<dbReference type="GO" id="GO:0019867">
    <property type="term" value="C:outer membrane"/>
    <property type="evidence" value="ECO:0007669"/>
    <property type="project" value="InterPro"/>
</dbReference>
<comment type="caution">
    <text evidence="4">The sequence shown here is derived from an EMBL/GenBank/DDBJ whole genome shotgun (WGS) entry which is preliminary data.</text>
</comment>
<dbReference type="InterPro" id="IPR001775">
    <property type="entry name" value="GspD/PilQ"/>
</dbReference>
<dbReference type="Gene3D" id="3.30.1370.130">
    <property type="match status" value="1"/>
</dbReference>
<dbReference type="GO" id="GO:0009297">
    <property type="term" value="P:pilus assembly"/>
    <property type="evidence" value="ECO:0007669"/>
    <property type="project" value="InterPro"/>
</dbReference>
<evidence type="ECO:0000259" key="3">
    <source>
        <dbReference type="Pfam" id="PF07655"/>
    </source>
</evidence>
<dbReference type="PATRIC" id="fig|1288826.3.peg.3559"/>
<organism evidence="4 5">
    <name type="scientific">Marinobacter santoriniensis NKSG1</name>
    <dbReference type="NCBI Taxonomy" id="1288826"/>
    <lineage>
        <taxon>Bacteria</taxon>
        <taxon>Pseudomonadati</taxon>
        <taxon>Pseudomonadota</taxon>
        <taxon>Gammaproteobacteria</taxon>
        <taxon>Pseudomonadales</taxon>
        <taxon>Marinobacteraceae</taxon>
        <taxon>Marinobacter</taxon>
    </lineage>
</organism>
<reference evidence="4 5" key="1">
    <citation type="journal article" date="2013" name="Genome Announc.">
        <title>Genome Sequence of Hydrothermal Arsenic-Respiring Bacterium Marinobacter santoriniensis NKSG1T.</title>
        <authorList>
            <person name="Handley K.M."/>
            <person name="Upton M."/>
            <person name="Beatson S.A."/>
            <person name="Hery M."/>
            <person name="Lloyd J.R."/>
        </authorList>
    </citation>
    <scope>NUCLEOTIDE SEQUENCE [LARGE SCALE GENOMIC DNA]</scope>
    <source>
        <strain evidence="4 5">NKSG1</strain>
    </source>
</reference>
<proteinExistence type="predicted"/>
<dbReference type="InterPro" id="IPR011514">
    <property type="entry name" value="Secretin_N_2"/>
</dbReference>
<feature type="domain" description="Type II/III secretion system secretin-like" evidence="2">
    <location>
        <begin position="366"/>
        <end position="543"/>
    </location>
</feature>
<dbReference type="GO" id="GO:0015627">
    <property type="term" value="C:type II protein secretion system complex"/>
    <property type="evidence" value="ECO:0007669"/>
    <property type="project" value="TreeGrafter"/>
</dbReference>
<dbReference type="PANTHER" id="PTHR30332:SF17">
    <property type="entry name" value="TYPE IV PILIATION SYSTEM PROTEIN DR_0774-RELATED"/>
    <property type="match status" value="1"/>
</dbReference>
<feature type="compositionally biased region" description="Low complexity" evidence="1">
    <location>
        <begin position="191"/>
        <end position="216"/>
    </location>
</feature>
<dbReference type="InterPro" id="IPR004846">
    <property type="entry name" value="T2SS/T3SS_dom"/>
</dbReference>
<feature type="region of interest" description="Disordered" evidence="1">
    <location>
        <begin position="188"/>
        <end position="222"/>
    </location>
</feature>
<evidence type="ECO:0000259" key="2">
    <source>
        <dbReference type="Pfam" id="PF00263"/>
    </source>
</evidence>
<dbReference type="STRING" id="1288826.MSNKSG1_17935"/>
<dbReference type="GO" id="GO:0009306">
    <property type="term" value="P:protein secretion"/>
    <property type="evidence" value="ECO:0007669"/>
    <property type="project" value="InterPro"/>
</dbReference>
<dbReference type="AlphaFoldDB" id="M7CJY7"/>
<gene>
    <name evidence="4" type="ORF">MSNKSG1_17935</name>
</gene>
<evidence type="ECO:0000256" key="1">
    <source>
        <dbReference type="SAM" id="MobiDB-lite"/>
    </source>
</evidence>
<dbReference type="PANTHER" id="PTHR30332">
    <property type="entry name" value="PROBABLE GENERAL SECRETION PATHWAY PROTEIN D"/>
    <property type="match status" value="1"/>
</dbReference>
<dbReference type="Proteomes" id="UP000011960">
    <property type="component" value="Unassembled WGS sequence"/>
</dbReference>
<dbReference type="eggNOG" id="COG1450">
    <property type="taxonomic scope" value="Bacteria"/>
</dbReference>
<sequence>MNNTEATRSIMRKICRPALACMVGLVLSACSNNPLMRTSTATSTDAADEIVKNLDNADAAEQNQQPDASKQTAQASLPADVSAALLPPLQPDDSRDDRFDVNARAVEARSFFESLVAGTRFNVVVDPGLAMPIDLRLHDVTVPEVMDIVSDLYNLDIERKGRLYRVKADRLQTRIFSIDYLDFKRKGGSETRVSSGQVTSSRSSGNNNGTSNSNTGNEDRNLVGTTISTKTESDFWNDLQATLNMMVDSEAGDQVIVNAGAGLVMVRGRSDTLKLVEDYLRRTELIMQRQVVLEAKILEVALNEGYQQGINWSDLQRASSITASDGLPADFTAQSLAGQTISTSDIGGLFSASFREGSFSALIQLLGSQGNVQILSSPRVSTVNNQKAVIKVGTDEFFVTDIDFNKDNTNLTGSDSTTTSVELTPFFSGISLDVTPQIADDGAITLHVHPSVSEVSDQEKVITIGDRDVTLPLAKSTVRETDSVVRADSGQIVVIGGLIQNTSEDNNSAVPFFSDIPLLGELFKQRKFDSRKSELVILLRPVVAGRGAMASDISSSQQRMKVLRELLQSSQSVKPEPERAPR</sequence>
<dbReference type="NCBIfam" id="TIGR02519">
    <property type="entry name" value="pilus_MshL"/>
    <property type="match status" value="1"/>
</dbReference>
<evidence type="ECO:0000313" key="4">
    <source>
        <dbReference type="EMBL" id="EMP53981.1"/>
    </source>
</evidence>
<dbReference type="InterPro" id="IPR050810">
    <property type="entry name" value="Bact_Secretion_Sys_Channel"/>
</dbReference>
<evidence type="ECO:0000313" key="5">
    <source>
        <dbReference type="Proteomes" id="UP000011960"/>
    </source>
</evidence>
<dbReference type="Pfam" id="PF00263">
    <property type="entry name" value="Secretin"/>
    <property type="match status" value="1"/>
</dbReference>
<keyword evidence="5" id="KW-1185">Reference proteome</keyword>
<dbReference type="PRINTS" id="PR00811">
    <property type="entry name" value="BCTERIALGSPD"/>
</dbReference>
<feature type="domain" description="Secretin N-terminal" evidence="3">
    <location>
        <begin position="173"/>
        <end position="261"/>
    </location>
</feature>
<accession>M7CJY7</accession>
<name>M7CJY7_9GAMM</name>
<dbReference type="EMBL" id="APAT01000029">
    <property type="protein sequence ID" value="EMP53981.1"/>
    <property type="molecule type" value="Genomic_DNA"/>
</dbReference>
<protein>
    <submittedName>
        <fullName evidence="4">Pilus (MSHA type) biogenesis protein MshL</fullName>
    </submittedName>
</protein>